<reference evidence="2 3" key="1">
    <citation type="submission" date="2021-11" db="EMBL/GenBank/DDBJ databases">
        <authorList>
            <person name="Liang Q."/>
            <person name="Mou H."/>
            <person name="Liu Z."/>
        </authorList>
    </citation>
    <scope>NUCLEOTIDE SEQUENCE [LARGE SCALE GENOMIC DNA]</scope>
    <source>
        <strain evidence="2 3">CHU3</strain>
    </source>
</reference>
<comment type="caution">
    <text evidence="2">The sequence shown here is derived from an EMBL/GenBank/DDBJ whole genome shotgun (WGS) entry which is preliminary data.</text>
</comment>
<keyword evidence="3" id="KW-1185">Reference proteome</keyword>
<dbReference type="RefSeq" id="WP_263573901.1">
    <property type="nucleotide sequence ID" value="NZ_JAJIRN010000014.1"/>
</dbReference>
<gene>
    <name evidence="2" type="ORF">LNV07_24800</name>
</gene>
<evidence type="ECO:0008006" key="4">
    <source>
        <dbReference type="Google" id="ProtNLM"/>
    </source>
</evidence>
<protein>
    <recommendedName>
        <fullName evidence="4">PEP-CTERM protein-sorting domain-containing protein</fullName>
    </recommendedName>
</protein>
<name>A0ABT2YMT8_9BURK</name>
<proteinExistence type="predicted"/>
<evidence type="ECO:0000313" key="3">
    <source>
        <dbReference type="Proteomes" id="UP001209701"/>
    </source>
</evidence>
<keyword evidence="1" id="KW-0732">Signal</keyword>
<accession>A0ABT2YMT8</accession>
<organism evidence="2 3">
    <name type="scientific">Roseateles oligotrophus</name>
    <dbReference type="NCBI Taxonomy" id="1769250"/>
    <lineage>
        <taxon>Bacteria</taxon>
        <taxon>Pseudomonadati</taxon>
        <taxon>Pseudomonadota</taxon>
        <taxon>Betaproteobacteria</taxon>
        <taxon>Burkholderiales</taxon>
        <taxon>Sphaerotilaceae</taxon>
        <taxon>Roseateles</taxon>
    </lineage>
</organism>
<dbReference type="Proteomes" id="UP001209701">
    <property type="component" value="Unassembled WGS sequence"/>
</dbReference>
<feature type="signal peptide" evidence="1">
    <location>
        <begin position="1"/>
        <end position="22"/>
    </location>
</feature>
<feature type="chain" id="PRO_5047215430" description="PEP-CTERM protein-sorting domain-containing protein" evidence="1">
    <location>
        <begin position="23"/>
        <end position="229"/>
    </location>
</feature>
<evidence type="ECO:0000313" key="2">
    <source>
        <dbReference type="EMBL" id="MCV2371322.1"/>
    </source>
</evidence>
<dbReference type="EMBL" id="JAJIRN010000014">
    <property type="protein sequence ID" value="MCV2371322.1"/>
    <property type="molecule type" value="Genomic_DNA"/>
</dbReference>
<evidence type="ECO:0000256" key="1">
    <source>
        <dbReference type="SAM" id="SignalP"/>
    </source>
</evidence>
<sequence length="229" mass="24159">MKKLLYGWLMVWAAMSANFSQASPVISLYEFAFNIDGAISKGFAPAGVNMAGFNTSSGLGSISIKLSGAGNRYAGLFVDHEIDETVNTFFNENGSSSGIAAAGQGWEIDEPGFKFGNIYSNFLAGQLDGLNGVPAGLEDDVSMASDWRFVLNTGETATISYLFSDIAPTAGFYLTQFDPDSQAAIFMSSSLRIEQDGHIPEPVSLSLVGLGLLAALASSRRLPASAPAR</sequence>